<evidence type="ECO:0000256" key="4">
    <source>
        <dbReference type="ARBA" id="ARBA00022723"/>
    </source>
</evidence>
<organism evidence="11">
    <name type="scientific">Percolomonas cosmopolitus</name>
    <dbReference type="NCBI Taxonomy" id="63605"/>
    <lineage>
        <taxon>Eukaryota</taxon>
        <taxon>Discoba</taxon>
        <taxon>Heterolobosea</taxon>
        <taxon>Tetramitia</taxon>
        <taxon>Eutetramitia</taxon>
        <taxon>Percolomonadidae</taxon>
        <taxon>Percolomonas</taxon>
    </lineage>
</organism>
<comment type="catalytic activity">
    <reaction evidence="2">
        <text>(6R)-NADPHX = (6S)-NADPHX</text>
        <dbReference type="Rhea" id="RHEA:32227"/>
        <dbReference type="ChEBI" id="CHEBI:64076"/>
        <dbReference type="ChEBI" id="CHEBI:64077"/>
        <dbReference type="EC" id="5.1.99.6"/>
    </reaction>
</comment>
<dbReference type="Pfam" id="PF03853">
    <property type="entry name" value="YjeF_N"/>
    <property type="match status" value="1"/>
</dbReference>
<dbReference type="SUPFAM" id="SSF64153">
    <property type="entry name" value="YjeF N-terminal domain-like"/>
    <property type="match status" value="1"/>
</dbReference>
<evidence type="ECO:0000256" key="9">
    <source>
        <dbReference type="ARBA" id="ARBA00023235"/>
    </source>
</evidence>
<keyword evidence="6" id="KW-0521">NADP</keyword>
<dbReference type="AlphaFoldDB" id="A0A7S1PH22"/>
<reference evidence="11" key="1">
    <citation type="submission" date="2021-01" db="EMBL/GenBank/DDBJ databases">
        <authorList>
            <person name="Corre E."/>
            <person name="Pelletier E."/>
            <person name="Niang G."/>
            <person name="Scheremetjew M."/>
            <person name="Finn R."/>
            <person name="Kale V."/>
            <person name="Holt S."/>
            <person name="Cochrane G."/>
            <person name="Meng A."/>
            <person name="Brown T."/>
            <person name="Cohen L."/>
        </authorList>
    </citation>
    <scope>NUCLEOTIDE SEQUENCE</scope>
    <source>
        <strain evidence="11">WS</strain>
    </source>
</reference>
<evidence type="ECO:0000256" key="1">
    <source>
        <dbReference type="ARBA" id="ARBA00000013"/>
    </source>
</evidence>
<dbReference type="EMBL" id="HBGD01008769">
    <property type="protein sequence ID" value="CAD9083964.1"/>
    <property type="molecule type" value="Transcribed_RNA"/>
</dbReference>
<keyword evidence="9" id="KW-0413">Isomerase</keyword>
<keyword evidence="4" id="KW-0479">Metal-binding</keyword>
<evidence type="ECO:0000256" key="7">
    <source>
        <dbReference type="ARBA" id="ARBA00022958"/>
    </source>
</evidence>
<accession>A0A7S1PH22</accession>
<dbReference type="NCBIfam" id="TIGR00197">
    <property type="entry name" value="yjeF_nterm"/>
    <property type="match status" value="1"/>
</dbReference>
<sequence length="237" mass="26390">MPKFLNSQQAKKIDQLLMGDKYRFRLAQLMEMASLSCAGAARHYLVHEMKKKQATILALVGPGNNGGDCACAARHLKLFGFECDLWIPKEPKNEFYKDLIQQCRVMGIPLIEGGAEAVSDEKLRKYDLVLDGIFGFSFEGDIRDPYASIIDKVKKSNIPVFSIDVPSGWNVDEGNDTGKGFEAQALISLTAPKMCAKSFKGMHYLGGRFVPPSLAREFDLDLPEFEADSSWTIISRI</sequence>
<keyword evidence="5" id="KW-0547">Nucleotide-binding</keyword>
<protein>
    <recommendedName>
        <fullName evidence="3">NAD(P)H-hydrate epimerase</fullName>
        <ecNumber evidence="3">5.1.99.6</ecNumber>
    </recommendedName>
</protein>
<dbReference type="InterPro" id="IPR032976">
    <property type="entry name" value="YJEFN_prot_NAXE-like"/>
</dbReference>
<keyword evidence="7" id="KW-0630">Potassium</keyword>
<feature type="domain" description="YjeF N-terminal" evidence="10">
    <location>
        <begin position="10"/>
        <end position="222"/>
    </location>
</feature>
<dbReference type="GO" id="GO:0000166">
    <property type="term" value="F:nucleotide binding"/>
    <property type="evidence" value="ECO:0007669"/>
    <property type="project" value="UniProtKB-KW"/>
</dbReference>
<evidence type="ECO:0000259" key="10">
    <source>
        <dbReference type="PROSITE" id="PS51385"/>
    </source>
</evidence>
<dbReference type="Gene3D" id="3.40.50.10260">
    <property type="entry name" value="YjeF N-terminal domain"/>
    <property type="match status" value="1"/>
</dbReference>
<evidence type="ECO:0000256" key="5">
    <source>
        <dbReference type="ARBA" id="ARBA00022741"/>
    </source>
</evidence>
<dbReference type="PANTHER" id="PTHR13232:SF10">
    <property type="entry name" value="NAD(P)H-HYDRATE EPIMERASE"/>
    <property type="match status" value="1"/>
</dbReference>
<evidence type="ECO:0000256" key="6">
    <source>
        <dbReference type="ARBA" id="ARBA00022857"/>
    </source>
</evidence>
<keyword evidence="8" id="KW-0520">NAD</keyword>
<dbReference type="InterPro" id="IPR004443">
    <property type="entry name" value="YjeF_N_dom"/>
</dbReference>
<dbReference type="InterPro" id="IPR036652">
    <property type="entry name" value="YjeF_N_dom_sf"/>
</dbReference>
<name>A0A7S1PH22_9EUKA</name>
<dbReference type="PROSITE" id="PS51385">
    <property type="entry name" value="YJEF_N"/>
    <property type="match status" value="1"/>
</dbReference>
<dbReference type="EC" id="5.1.99.6" evidence="3"/>
<evidence type="ECO:0000256" key="3">
    <source>
        <dbReference type="ARBA" id="ARBA00012228"/>
    </source>
</evidence>
<proteinExistence type="predicted"/>
<dbReference type="PANTHER" id="PTHR13232">
    <property type="entry name" value="NAD(P)H-HYDRATE EPIMERASE"/>
    <property type="match status" value="1"/>
</dbReference>
<comment type="catalytic activity">
    <reaction evidence="1">
        <text>(6R)-NADHX = (6S)-NADHX</text>
        <dbReference type="Rhea" id="RHEA:32215"/>
        <dbReference type="ChEBI" id="CHEBI:64074"/>
        <dbReference type="ChEBI" id="CHEBI:64075"/>
        <dbReference type="EC" id="5.1.99.6"/>
    </reaction>
</comment>
<gene>
    <name evidence="11" type="ORF">PCOS0759_LOCUS7218</name>
</gene>
<evidence type="ECO:0000313" key="11">
    <source>
        <dbReference type="EMBL" id="CAD9083964.1"/>
    </source>
</evidence>
<evidence type="ECO:0000256" key="8">
    <source>
        <dbReference type="ARBA" id="ARBA00023027"/>
    </source>
</evidence>
<dbReference type="GO" id="GO:0046872">
    <property type="term" value="F:metal ion binding"/>
    <property type="evidence" value="ECO:0007669"/>
    <property type="project" value="UniProtKB-KW"/>
</dbReference>
<dbReference type="GO" id="GO:0005739">
    <property type="term" value="C:mitochondrion"/>
    <property type="evidence" value="ECO:0007669"/>
    <property type="project" value="TreeGrafter"/>
</dbReference>
<dbReference type="GO" id="GO:0052856">
    <property type="term" value="F:NAD(P)HX epimerase activity"/>
    <property type="evidence" value="ECO:0007669"/>
    <property type="project" value="UniProtKB-EC"/>
</dbReference>
<evidence type="ECO:0000256" key="2">
    <source>
        <dbReference type="ARBA" id="ARBA00000909"/>
    </source>
</evidence>